<dbReference type="InterPro" id="IPR032364">
    <property type="entry name" value="GramPos_pilinD1_N"/>
</dbReference>
<accession>A0AA45KFY5</accession>
<evidence type="ECO:0000256" key="2">
    <source>
        <dbReference type="ARBA" id="ARBA00022525"/>
    </source>
</evidence>
<dbReference type="InterPro" id="IPR013783">
    <property type="entry name" value="Ig-like_fold"/>
</dbReference>
<evidence type="ECO:0000256" key="5">
    <source>
        <dbReference type="SAM" id="Phobius"/>
    </source>
</evidence>
<keyword evidence="3" id="KW-0732">Signal</keyword>
<reference evidence="7 8" key="1">
    <citation type="submission" date="2021-02" db="EMBL/GenBank/DDBJ databases">
        <title>Complete genome sequence of Lactococcus lactis strain K_LL004.</title>
        <authorList>
            <person name="Kim H.B."/>
        </authorList>
    </citation>
    <scope>NUCLEOTIDE SEQUENCE [LARGE SCALE GENOMIC DNA]</scope>
    <source>
        <strain evidence="7 8">K_LL004</strain>
    </source>
</reference>
<keyword evidence="5" id="KW-0812">Transmembrane</keyword>
<sequence>MMHKMKYSWMILLLFLGNVVFTKNSLAEEVHTQQLVIVKYGLTAGATGFIPSQTTDDGQKINNLPIDNLGNQLSPMAGIHYIVQRFVPTGAARDVATENPNPSTYRLVGSPQELVTDKNGMATTMLPDGDYLISEQPNPMLKLSQASPPVVVRLPLPDTTGIETKDTVYLYPKSSVDPAEFITSLTKQKGSRKLKDTQIQQTNIFEKYLPKTGVKISILMGLLGISLLLGDIILMRKRR</sequence>
<keyword evidence="4" id="KW-0572">Peptidoglycan-anchor</keyword>
<name>A0AA45KFY5_9LACT</name>
<dbReference type="Pfam" id="PF16555">
    <property type="entry name" value="GramPos_pilinD1"/>
    <property type="match status" value="1"/>
</dbReference>
<keyword evidence="2" id="KW-0964">Secreted</keyword>
<feature type="domain" description="Gram-positive cocci surface proteins LPxTG" evidence="6">
    <location>
        <begin position="209"/>
        <end position="239"/>
    </location>
</feature>
<evidence type="ECO:0000313" key="8">
    <source>
        <dbReference type="Proteomes" id="UP000663608"/>
    </source>
</evidence>
<evidence type="ECO:0000259" key="6">
    <source>
        <dbReference type="PROSITE" id="PS50847"/>
    </source>
</evidence>
<keyword evidence="1" id="KW-0134">Cell wall</keyword>
<dbReference type="RefSeq" id="WP_205871947.1">
    <property type="nucleotide sequence ID" value="NZ_CP070872.1"/>
</dbReference>
<dbReference type="Proteomes" id="UP000663608">
    <property type="component" value="Chromosome"/>
</dbReference>
<evidence type="ECO:0000313" key="7">
    <source>
        <dbReference type="EMBL" id="QSE76645.1"/>
    </source>
</evidence>
<organism evidence="7 8">
    <name type="scientific">Lactococcus taiwanensis</name>
    <dbReference type="NCBI Taxonomy" id="1151742"/>
    <lineage>
        <taxon>Bacteria</taxon>
        <taxon>Bacillati</taxon>
        <taxon>Bacillota</taxon>
        <taxon>Bacilli</taxon>
        <taxon>Lactobacillales</taxon>
        <taxon>Streptococcaceae</taxon>
        <taxon>Lactococcus</taxon>
    </lineage>
</organism>
<dbReference type="KEGG" id="lti:JW886_09375"/>
<keyword evidence="8" id="KW-1185">Reference proteome</keyword>
<dbReference type="PROSITE" id="PS50847">
    <property type="entry name" value="GRAM_POS_ANCHORING"/>
    <property type="match status" value="1"/>
</dbReference>
<dbReference type="NCBIfam" id="TIGR01167">
    <property type="entry name" value="LPXTG_anchor"/>
    <property type="match status" value="1"/>
</dbReference>
<proteinExistence type="predicted"/>
<dbReference type="EMBL" id="CP070872">
    <property type="protein sequence ID" value="QSE76645.1"/>
    <property type="molecule type" value="Genomic_DNA"/>
</dbReference>
<evidence type="ECO:0000256" key="4">
    <source>
        <dbReference type="ARBA" id="ARBA00023088"/>
    </source>
</evidence>
<evidence type="ECO:0000256" key="1">
    <source>
        <dbReference type="ARBA" id="ARBA00022512"/>
    </source>
</evidence>
<keyword evidence="5" id="KW-0472">Membrane</keyword>
<dbReference type="Gene3D" id="2.60.40.10">
    <property type="entry name" value="Immunoglobulins"/>
    <property type="match status" value="1"/>
</dbReference>
<evidence type="ECO:0000256" key="3">
    <source>
        <dbReference type="ARBA" id="ARBA00022729"/>
    </source>
</evidence>
<dbReference type="AlphaFoldDB" id="A0AA45KFY5"/>
<protein>
    <submittedName>
        <fullName evidence="7">LPXTG cell wall anchor domain-containing protein</fullName>
    </submittedName>
</protein>
<dbReference type="InterPro" id="IPR019931">
    <property type="entry name" value="LPXTG_anchor"/>
</dbReference>
<keyword evidence="5" id="KW-1133">Transmembrane helix</keyword>
<feature type="transmembrane region" description="Helical" evidence="5">
    <location>
        <begin position="216"/>
        <end position="234"/>
    </location>
</feature>
<gene>
    <name evidence="7" type="ORF">JW886_09375</name>
</gene>